<sequence length="149" mass="16593">MEQLIHLATDYWPIVIGAIVLIIILQLIVKSLFRIVSVFVVIAIVLVLVFQFSPEQVIDMGRSAVQTTQDALESTVVPLVEKELKDATITFHDDGSYEMKSKSLRITGKKGDSKASIHYGENNWDVDVSILGQLFQDKLNKAESDSNAM</sequence>
<evidence type="ECO:0000313" key="2">
    <source>
        <dbReference type="EMBL" id="USG63443.1"/>
    </source>
</evidence>
<evidence type="ECO:0000256" key="1">
    <source>
        <dbReference type="SAM" id="Phobius"/>
    </source>
</evidence>
<keyword evidence="1" id="KW-1133">Transmembrane helix</keyword>
<feature type="transmembrane region" description="Helical" evidence="1">
    <location>
        <begin position="12"/>
        <end position="29"/>
    </location>
</feature>
<dbReference type="RefSeq" id="WP_251870525.1">
    <property type="nucleotide sequence ID" value="NZ_CP098755.1"/>
</dbReference>
<proteinExistence type="predicted"/>
<evidence type="ECO:0000313" key="3">
    <source>
        <dbReference type="Proteomes" id="UP001056500"/>
    </source>
</evidence>
<protein>
    <recommendedName>
        <fullName evidence="4">ATPase</fullName>
    </recommendedName>
</protein>
<dbReference type="EMBL" id="CP098755">
    <property type="protein sequence ID" value="USG63443.1"/>
    <property type="molecule type" value="Genomic_DNA"/>
</dbReference>
<dbReference type="Proteomes" id="UP001056500">
    <property type="component" value="Chromosome"/>
</dbReference>
<evidence type="ECO:0008006" key="4">
    <source>
        <dbReference type="Google" id="ProtNLM"/>
    </source>
</evidence>
<feature type="transmembrane region" description="Helical" evidence="1">
    <location>
        <begin position="35"/>
        <end position="53"/>
    </location>
</feature>
<keyword evidence="1" id="KW-0812">Transmembrane</keyword>
<accession>A0ABY4WBB3</accession>
<name>A0ABY4WBB3_9BACL</name>
<reference evidence="2" key="1">
    <citation type="submission" date="2022-06" db="EMBL/GenBank/DDBJ databases">
        <title>Genome sequencing of Brevibacillus sp. BB3-R1.</title>
        <authorList>
            <person name="Heo J."/>
            <person name="Lee D."/>
            <person name="Won M."/>
            <person name="Han B.-H."/>
            <person name="Hong S.-B."/>
            <person name="Kwon S.-W."/>
        </authorList>
    </citation>
    <scope>NUCLEOTIDE SEQUENCE</scope>
    <source>
        <strain evidence="2">BB3-R1</strain>
    </source>
</reference>
<keyword evidence="1" id="KW-0472">Membrane</keyword>
<organism evidence="2 3">
    <name type="scientific">Brevibacillus ruminantium</name>
    <dbReference type="NCBI Taxonomy" id="2950604"/>
    <lineage>
        <taxon>Bacteria</taxon>
        <taxon>Bacillati</taxon>
        <taxon>Bacillota</taxon>
        <taxon>Bacilli</taxon>
        <taxon>Bacillales</taxon>
        <taxon>Paenibacillaceae</taxon>
        <taxon>Brevibacillus</taxon>
    </lineage>
</organism>
<gene>
    <name evidence="2" type="ORF">NDK47_14780</name>
</gene>
<keyword evidence="3" id="KW-1185">Reference proteome</keyword>